<evidence type="ECO:0000256" key="3">
    <source>
        <dbReference type="ARBA" id="ARBA00022771"/>
    </source>
</evidence>
<evidence type="ECO:0000313" key="10">
    <source>
        <dbReference type="Proteomes" id="UP000222542"/>
    </source>
</evidence>
<dbReference type="FunFam" id="3.30.40.10:FF:000494">
    <property type="entry name" value="Acyl-CoA N-acyltransferase with RING/FYVE/PHD-type zinc finger domain"/>
    <property type="match status" value="1"/>
</dbReference>
<dbReference type="GO" id="GO:0003682">
    <property type="term" value="F:chromatin binding"/>
    <property type="evidence" value="ECO:0000318"/>
    <property type="project" value="GO_Central"/>
</dbReference>
<dbReference type="InterPro" id="IPR016181">
    <property type="entry name" value="Acyl_CoA_acyltransferase"/>
</dbReference>
<proteinExistence type="predicted"/>
<feature type="compositionally biased region" description="Polar residues" evidence="7">
    <location>
        <begin position="615"/>
        <end position="638"/>
    </location>
</feature>
<dbReference type="GO" id="GO:0008270">
    <property type="term" value="F:zinc ion binding"/>
    <property type="evidence" value="ECO:0007669"/>
    <property type="project" value="UniProtKB-KW"/>
</dbReference>
<comment type="subcellular location">
    <subcellularLocation>
        <location evidence="1">Nucleus</location>
    </subcellularLocation>
</comment>
<evidence type="ECO:0000256" key="6">
    <source>
        <dbReference type="PROSITE-ProRule" id="PRU00146"/>
    </source>
</evidence>
<dbReference type="InterPro" id="IPR011011">
    <property type="entry name" value="Znf_FYVE_PHD"/>
</dbReference>
<evidence type="ECO:0000256" key="5">
    <source>
        <dbReference type="ARBA" id="ARBA00023242"/>
    </source>
</evidence>
<dbReference type="InterPro" id="IPR001965">
    <property type="entry name" value="Znf_PHD"/>
</dbReference>
<dbReference type="GO" id="GO:0045944">
    <property type="term" value="P:positive regulation of transcription by RNA polymerase II"/>
    <property type="evidence" value="ECO:0000318"/>
    <property type="project" value="GO_Central"/>
</dbReference>
<dbReference type="AlphaFoldDB" id="A0A2G2YPY9"/>
<dbReference type="InterPro" id="IPR013083">
    <property type="entry name" value="Znf_RING/FYVE/PHD"/>
</dbReference>
<keyword evidence="10" id="KW-1185">Reference proteome</keyword>
<keyword evidence="5" id="KW-0539">Nucleus</keyword>
<evidence type="ECO:0000259" key="8">
    <source>
        <dbReference type="PROSITE" id="PS50016"/>
    </source>
</evidence>
<dbReference type="GO" id="GO:0005634">
    <property type="term" value="C:nucleus"/>
    <property type="evidence" value="ECO:0000318"/>
    <property type="project" value="GO_Central"/>
</dbReference>
<sequence>MTAPAGSPVLKNRTGISISINDQRCVVKPDETKPDETKPVRYRNGGGVIVYRRNKRLKTGSSDGKVVINDDTKGIQVKEESTVKLNVEPMEVLLNENLNLEALDEKSITCINSNVKPMQMLLNEHLKGIDEKLIICSDPASSTLSISNEKNSEALDGKLITSSNGAFSVLSTSNENLEAVDEKLITSSNGALSVLSTSSEDLEALDEKLITCSDPASSILSISNENLEALDEKLITSSNGALSVLSTSSEDLEALDEKLITCSDPGSSKLSISNESLEALDEKLITCSDHTLSVLSTSNESLEALDEKLITCSDRALSVLSIPDEVLKALDEKVITRSNGGESILRTATEQQPEMELSKKILNENLGALDKKLITSNGELSVLSSPIEQPEMEISKKISVVGRPTTVRELLETGLLEGYPVFYNGGKRGIPLRGTIKDTGILCSCNLCKGARVVLPGKFEIHACKAYKRASEYICLENGKSLLDVVKECRKGSLKKLEATIRSFIGPLPVKENIICQNCNSSFAATSVGKIDQICDSCIISLRSEATPTQSIKVEPGMFKPVRSINSLESSTASDTSLKRSRGRKQKKAVEIYSRKKSARISSSHIISGRKDQLKTPNRLSNTVLSPHSNGDATMCNSSRDKMQSEISKKLSKSIASSNSSKAGSLGISIHSRTQWKITKKDQKMHWLVFEEGGLPDGTEVAYYSRGKKLLVGYKQGSGIFCSCCNSEVSPSQFEAHAGWASRKKPYGCIYTSNGVSLHEFAMSLLRGRKSSVKDSDDLCIICSDGGVLVLCDGCPRAFHKECASLSAVPRGKWYCKYCENKFQREKFVEHNANAVAAGRVAGIDPIEQITNRCIRIVKNPEDAEVIACVLCRCYDFSKSGFGPRTVILCDQCEKEYHVGCLKKRKIADLKELPKGKWFCSVDCKRIYSALQNSLTSGEEKLSQSCLGAVRMKLKQKRMDFVGDLDVRWRLLSGKITSRETRVLLAEAVSIFHDCFDPIVDLATGRDFIPSMVYGRNIRGQDFGGMYCAILTVNSIVVSAGILRIFGPDMAELPLVATRIDSQGQGYFRLLLSCIEKLLAFLNIRRFVLPAAGEATSIWTEKFGFKEIPPDLLVSYKKTCWQLITFKGTSMLDKMVPKCRIVRHEETETDAPDE</sequence>
<dbReference type="PANTHER" id="PTHR47025:SF27">
    <property type="entry name" value="PHD-TYPE DOMAIN-CONTAINING PROTEIN"/>
    <property type="match status" value="1"/>
</dbReference>
<dbReference type="OMA" id="SECEDGI"/>
<accession>A0A2G2YPY9</accession>
<dbReference type="Pfam" id="PF16135">
    <property type="entry name" value="TDBD"/>
    <property type="match status" value="2"/>
</dbReference>
<dbReference type="CDD" id="cd15539">
    <property type="entry name" value="PHD1_AIRE"/>
    <property type="match status" value="1"/>
</dbReference>
<organism evidence="9 10">
    <name type="scientific">Capsicum annuum</name>
    <name type="common">Capsicum pepper</name>
    <dbReference type="NCBI Taxonomy" id="4072"/>
    <lineage>
        <taxon>Eukaryota</taxon>
        <taxon>Viridiplantae</taxon>
        <taxon>Streptophyta</taxon>
        <taxon>Embryophyta</taxon>
        <taxon>Tracheophyta</taxon>
        <taxon>Spermatophyta</taxon>
        <taxon>Magnoliopsida</taxon>
        <taxon>eudicotyledons</taxon>
        <taxon>Gunneridae</taxon>
        <taxon>Pentapetalae</taxon>
        <taxon>asterids</taxon>
        <taxon>lamiids</taxon>
        <taxon>Solanales</taxon>
        <taxon>Solanaceae</taxon>
        <taxon>Solanoideae</taxon>
        <taxon>Capsiceae</taxon>
        <taxon>Capsicum</taxon>
    </lineage>
</organism>
<dbReference type="Proteomes" id="UP000222542">
    <property type="component" value="Unassembled WGS sequence"/>
</dbReference>
<dbReference type="InterPro" id="IPR056511">
    <property type="entry name" value="IDM1_C"/>
</dbReference>
<dbReference type="Pfam" id="PF23011">
    <property type="entry name" value="PHD-1st_NSD"/>
    <property type="match status" value="1"/>
</dbReference>
<dbReference type="PROSITE" id="PS01359">
    <property type="entry name" value="ZF_PHD_1"/>
    <property type="match status" value="1"/>
</dbReference>
<dbReference type="InterPro" id="IPR059153">
    <property type="entry name" value="NSD_PHD-1st"/>
</dbReference>
<dbReference type="SMART" id="SM00249">
    <property type="entry name" value="PHD"/>
    <property type="match status" value="2"/>
</dbReference>
<gene>
    <name evidence="9" type="ORF">T459_22520</name>
</gene>
<feature type="domain" description="PHD-type" evidence="8">
    <location>
        <begin position="777"/>
        <end position="822"/>
    </location>
</feature>
<evidence type="ECO:0000256" key="1">
    <source>
        <dbReference type="ARBA" id="ARBA00004123"/>
    </source>
</evidence>
<feature type="region of interest" description="Disordered" evidence="7">
    <location>
        <begin position="570"/>
        <end position="640"/>
    </location>
</feature>
<keyword evidence="4" id="KW-0862">Zinc</keyword>
<dbReference type="InterPro" id="IPR019787">
    <property type="entry name" value="Znf_PHD-finger"/>
</dbReference>
<reference evidence="9 10" key="2">
    <citation type="journal article" date="2017" name="Genome Biol.">
        <title>New reference genome sequences of hot pepper reveal the massive evolution of plant disease-resistance genes by retroduplication.</title>
        <authorList>
            <person name="Kim S."/>
            <person name="Park J."/>
            <person name="Yeom S.I."/>
            <person name="Kim Y.M."/>
            <person name="Seo E."/>
            <person name="Kim K.T."/>
            <person name="Kim M.S."/>
            <person name="Lee J.M."/>
            <person name="Cheong K."/>
            <person name="Shin H.S."/>
            <person name="Kim S.B."/>
            <person name="Han K."/>
            <person name="Lee J."/>
            <person name="Park M."/>
            <person name="Lee H.A."/>
            <person name="Lee H.Y."/>
            <person name="Lee Y."/>
            <person name="Oh S."/>
            <person name="Lee J.H."/>
            <person name="Choi E."/>
            <person name="Choi E."/>
            <person name="Lee S.E."/>
            <person name="Jeon J."/>
            <person name="Kim H."/>
            <person name="Choi G."/>
            <person name="Song H."/>
            <person name="Lee J."/>
            <person name="Lee S.C."/>
            <person name="Kwon J.K."/>
            <person name="Lee H.Y."/>
            <person name="Koo N."/>
            <person name="Hong Y."/>
            <person name="Kim R.W."/>
            <person name="Kang W.H."/>
            <person name="Huh J.H."/>
            <person name="Kang B.C."/>
            <person name="Yang T.J."/>
            <person name="Lee Y.H."/>
            <person name="Bennetzen J.L."/>
            <person name="Choi D."/>
        </authorList>
    </citation>
    <scope>NUCLEOTIDE SEQUENCE [LARGE SCALE GENOMIC DNA]</scope>
    <source>
        <strain evidence="10">cv. CM334</strain>
    </source>
</reference>
<protein>
    <recommendedName>
        <fullName evidence="8">PHD-type domain-containing protein</fullName>
    </recommendedName>
</protein>
<dbReference type="Gene3D" id="3.30.40.10">
    <property type="entry name" value="Zinc/RING finger domain, C3HC4 (zinc finger)"/>
    <property type="match status" value="2"/>
</dbReference>
<dbReference type="EMBL" id="AYRZ02000009">
    <property type="protein sequence ID" value="PHT71735.1"/>
    <property type="molecule type" value="Genomic_DNA"/>
</dbReference>
<dbReference type="STRING" id="4072.A0A2G2YPY9"/>
<dbReference type="SUPFAM" id="SSF57903">
    <property type="entry name" value="FYVE/PHD zinc finger"/>
    <property type="match status" value="2"/>
</dbReference>
<dbReference type="SUPFAM" id="SSF55729">
    <property type="entry name" value="Acyl-CoA N-acyltransferases (Nat)"/>
    <property type="match status" value="1"/>
</dbReference>
<dbReference type="Pfam" id="PF23209">
    <property type="entry name" value="IDM1_C"/>
    <property type="match status" value="1"/>
</dbReference>
<keyword evidence="2" id="KW-0479">Metal-binding</keyword>
<dbReference type="PANTHER" id="PTHR47025">
    <property type="entry name" value="AUTOIMMUNE REGULATOR"/>
    <property type="match status" value="1"/>
</dbReference>
<dbReference type="InterPro" id="IPR019786">
    <property type="entry name" value="Zinc_finger_PHD-type_CS"/>
</dbReference>
<dbReference type="PROSITE" id="PS50016">
    <property type="entry name" value="ZF_PHD_2"/>
    <property type="match status" value="1"/>
</dbReference>
<evidence type="ECO:0000256" key="4">
    <source>
        <dbReference type="ARBA" id="ARBA00022833"/>
    </source>
</evidence>
<comment type="caution">
    <text evidence="9">The sequence shown here is derived from an EMBL/GenBank/DDBJ whole genome shotgun (WGS) entry which is preliminary data.</text>
</comment>
<dbReference type="Gramene" id="PHT71735">
    <property type="protein sequence ID" value="PHT71735"/>
    <property type="gene ID" value="T459_22520"/>
</dbReference>
<name>A0A2G2YPY9_CAPAN</name>
<evidence type="ECO:0000256" key="7">
    <source>
        <dbReference type="SAM" id="MobiDB-lite"/>
    </source>
</evidence>
<dbReference type="InterPro" id="IPR032308">
    <property type="entry name" value="TDBD"/>
</dbReference>
<evidence type="ECO:0000313" key="9">
    <source>
        <dbReference type="EMBL" id="PHT71735.1"/>
    </source>
</evidence>
<reference evidence="9 10" key="1">
    <citation type="journal article" date="2014" name="Nat. Genet.">
        <title>Genome sequence of the hot pepper provides insights into the evolution of pungency in Capsicum species.</title>
        <authorList>
            <person name="Kim S."/>
            <person name="Park M."/>
            <person name="Yeom S.I."/>
            <person name="Kim Y.M."/>
            <person name="Lee J.M."/>
            <person name="Lee H.A."/>
            <person name="Seo E."/>
            <person name="Choi J."/>
            <person name="Cheong K."/>
            <person name="Kim K.T."/>
            <person name="Jung K."/>
            <person name="Lee G.W."/>
            <person name="Oh S.K."/>
            <person name="Bae C."/>
            <person name="Kim S.B."/>
            <person name="Lee H.Y."/>
            <person name="Kim S.Y."/>
            <person name="Kim M.S."/>
            <person name="Kang B.C."/>
            <person name="Jo Y.D."/>
            <person name="Yang H.B."/>
            <person name="Jeong H.J."/>
            <person name="Kang W.H."/>
            <person name="Kwon J.K."/>
            <person name="Shin C."/>
            <person name="Lim J.Y."/>
            <person name="Park J.H."/>
            <person name="Huh J.H."/>
            <person name="Kim J.S."/>
            <person name="Kim B.D."/>
            <person name="Cohen O."/>
            <person name="Paran I."/>
            <person name="Suh M.C."/>
            <person name="Lee S.B."/>
            <person name="Kim Y.K."/>
            <person name="Shin Y."/>
            <person name="Noh S.J."/>
            <person name="Park J."/>
            <person name="Seo Y.S."/>
            <person name="Kwon S.Y."/>
            <person name="Kim H.A."/>
            <person name="Park J.M."/>
            <person name="Kim H.J."/>
            <person name="Choi S.B."/>
            <person name="Bosland P.W."/>
            <person name="Reeves G."/>
            <person name="Jo S.H."/>
            <person name="Lee B.W."/>
            <person name="Cho H.T."/>
            <person name="Choi H.S."/>
            <person name="Lee M.S."/>
            <person name="Yu Y."/>
            <person name="Do Choi Y."/>
            <person name="Park B.S."/>
            <person name="van Deynze A."/>
            <person name="Ashrafi H."/>
            <person name="Hill T."/>
            <person name="Kim W.T."/>
            <person name="Pai H.S."/>
            <person name="Ahn H.K."/>
            <person name="Yeam I."/>
            <person name="Giovannoni J.J."/>
            <person name="Rose J.K."/>
            <person name="Sorensen I."/>
            <person name="Lee S.J."/>
            <person name="Kim R.W."/>
            <person name="Choi I.Y."/>
            <person name="Choi B.S."/>
            <person name="Lim J.S."/>
            <person name="Lee Y.H."/>
            <person name="Choi D."/>
        </authorList>
    </citation>
    <scope>NUCLEOTIDE SEQUENCE [LARGE SCALE GENOMIC DNA]</scope>
    <source>
        <strain evidence="10">cv. CM334</strain>
    </source>
</reference>
<dbReference type="GO" id="GO:0000977">
    <property type="term" value="F:RNA polymerase II transcription regulatory region sequence-specific DNA binding"/>
    <property type="evidence" value="ECO:0000318"/>
    <property type="project" value="GO_Central"/>
</dbReference>
<keyword evidence="3 6" id="KW-0863">Zinc-finger</keyword>
<dbReference type="GO" id="GO:0042393">
    <property type="term" value="F:histone binding"/>
    <property type="evidence" value="ECO:0000318"/>
    <property type="project" value="GO_Central"/>
</dbReference>
<evidence type="ECO:0000256" key="2">
    <source>
        <dbReference type="ARBA" id="ARBA00022723"/>
    </source>
</evidence>